<feature type="transmembrane region" description="Helical" evidence="8">
    <location>
        <begin position="382"/>
        <end position="401"/>
    </location>
</feature>
<feature type="chain" id="PRO_5009133384" description="Zinc transporter" evidence="10">
    <location>
        <begin position="23"/>
        <end position="786"/>
    </location>
</feature>
<feature type="transmembrane region" description="Helical" evidence="8">
    <location>
        <begin position="157"/>
        <end position="176"/>
    </location>
</feature>
<keyword evidence="5 8" id="KW-1133">Transmembrane helix</keyword>
<dbReference type="GO" id="GO:0005385">
    <property type="term" value="F:zinc ion transmembrane transporter activity"/>
    <property type="evidence" value="ECO:0007669"/>
    <property type="project" value="UniProtKB-UniRule"/>
</dbReference>
<feature type="transmembrane region" description="Helical" evidence="8">
    <location>
        <begin position="290"/>
        <end position="306"/>
    </location>
</feature>
<evidence type="ECO:0000256" key="9">
    <source>
        <dbReference type="SAM" id="MobiDB-lite"/>
    </source>
</evidence>
<feature type="signal peptide" evidence="10">
    <location>
        <begin position="1"/>
        <end position="22"/>
    </location>
</feature>
<dbReference type="SUPFAM" id="SSF161111">
    <property type="entry name" value="Cation efflux protein transmembrane domain-like"/>
    <property type="match status" value="1"/>
</dbReference>
<keyword evidence="3 8" id="KW-0813">Transport</keyword>
<sequence length="786" mass="88620">MFVELAPVLLALPTLLVSQVLTVTVPPESPDSVTAYLLLNWVQSMFFASLSLVTMMAIFSYISVHERSKPGNGGESIASPSETSWFATVNNMLYLWTPLVFFFLSTHYLGLLRVISLFTVCQMLSTTSKKSSHRSFQMENNYSVSDCSFLLLFYKKFQVYIIFLLSFIFDLIYGLYFEKEKLLCRLFGYVLFITPFFALTTNALNDKISSSNLAFDSNIKIHLLIAAAALLKLVYSYMDVYNFKMMLVSIGSLIILLFSQFESTTTNKLKLQVLIKDIVSPDLLLQHYKLNYLTLNAVVLVITFLNESVNPDFSFAEAFAIFVGNYAVKFSFNILVMFLLNVENSLMVGTRNAVFDTTKADAETTLFGLFVQLINSDESKSIFNFLLLNVAFMFIQLLYSFRSKSLSLLSDSLHMLLDCTSLLLGLMASIISKNNLKTPSQKYPFGLNRIKTLSGFTNGSLLLGIVFGIYNESIQRFLNPVKLENTTELLIVSFLGFLVNLVGIFAFNHGHDHSHGHSHGHSHSHGHGHSHSPEISQVQSQDQSHSHSHGHDSSYKSCPSKDQSTTCTHSHDHDHDEQHNDKEDNHTHSHNTHETANEKKELEIKIPIEPLEDDDCSGSIDHHDDDNMHGIFLHIMADTLGSVGVIISTIVVKMTGWNFVDPLASMMIASLIFLSAIPLLKSSSANLLLSLPDDTEEELKYLLNEVLKIPGVKSYTTPRFWPQDGPKSNLIGYLHVQYFRTENSTHIKTNIDRLFSKSSAVKTFYLQLENEVDECWCRKDGVFSTY</sequence>
<feature type="transmembrane region" description="Helical" evidence="8">
    <location>
        <begin position="490"/>
        <end position="507"/>
    </location>
</feature>
<comment type="caution">
    <text evidence="8">Lacks conserved residue(s) required for the propagation of feature annotation.</text>
</comment>
<evidence type="ECO:0000256" key="2">
    <source>
        <dbReference type="ARBA" id="ARBA00008873"/>
    </source>
</evidence>
<dbReference type="RefSeq" id="XP_019016411.1">
    <property type="nucleotide sequence ID" value="XM_019159997.1"/>
</dbReference>
<keyword evidence="6 8" id="KW-0406">Ion transport</keyword>
<dbReference type="GO" id="GO:1904257">
    <property type="term" value="P:zinc ion import into Golgi lumen"/>
    <property type="evidence" value="ECO:0007669"/>
    <property type="project" value="TreeGrafter"/>
</dbReference>
<feature type="transmembrane region" description="Helical" evidence="8">
    <location>
        <begin position="663"/>
        <end position="680"/>
    </location>
</feature>
<evidence type="ECO:0000256" key="1">
    <source>
        <dbReference type="ARBA" id="ARBA00004141"/>
    </source>
</evidence>
<evidence type="ECO:0000256" key="5">
    <source>
        <dbReference type="ARBA" id="ARBA00022989"/>
    </source>
</evidence>
<comment type="subcellular location">
    <subcellularLocation>
        <location evidence="8">Endoplasmic reticulum membrane</location>
        <topology evidence="8">Multi-pass membrane protein</topology>
    </subcellularLocation>
    <subcellularLocation>
        <location evidence="1">Membrane</location>
        <topology evidence="1">Multi-pass membrane protein</topology>
    </subcellularLocation>
</comment>
<evidence type="ECO:0000259" key="11">
    <source>
        <dbReference type="Pfam" id="PF01545"/>
    </source>
</evidence>
<feature type="transmembrane region" description="Helical" evidence="8">
    <location>
        <begin position="631"/>
        <end position="651"/>
    </location>
</feature>
<feature type="transmembrane region" description="Helical" evidence="8">
    <location>
        <begin position="46"/>
        <end position="64"/>
    </location>
</feature>
<keyword evidence="4 8" id="KW-0812">Transmembrane</keyword>
<dbReference type="STRING" id="763406.A0A1E3NIA3"/>
<proteinExistence type="inferred from homology"/>
<keyword evidence="7 8" id="KW-0472">Membrane</keyword>
<dbReference type="GO" id="GO:0031410">
    <property type="term" value="C:cytoplasmic vesicle"/>
    <property type="evidence" value="ECO:0007669"/>
    <property type="project" value="TreeGrafter"/>
</dbReference>
<keyword evidence="10" id="KW-0732">Signal</keyword>
<feature type="domain" description="Cation efflux protein transmembrane" evidence="11">
    <location>
        <begin position="384"/>
        <end position="688"/>
    </location>
</feature>
<feature type="transmembrane region" description="Helical" evidence="8">
    <location>
        <begin position="182"/>
        <end position="200"/>
    </location>
</feature>
<feature type="transmembrane region" description="Helical" evidence="8">
    <location>
        <begin position="452"/>
        <end position="470"/>
    </location>
</feature>
<evidence type="ECO:0000256" key="4">
    <source>
        <dbReference type="ARBA" id="ARBA00022692"/>
    </source>
</evidence>
<feature type="compositionally biased region" description="Basic residues" evidence="9">
    <location>
        <begin position="516"/>
        <end position="530"/>
    </location>
</feature>
<dbReference type="InterPro" id="IPR045316">
    <property type="entry name" value="Msc2-like"/>
</dbReference>
<gene>
    <name evidence="12" type="ORF">PICMEDRAFT_13023</name>
</gene>
<dbReference type="InterPro" id="IPR002524">
    <property type="entry name" value="Cation_efflux"/>
</dbReference>
<name>A0A1E3NIA3_9ASCO</name>
<dbReference type="InterPro" id="IPR058533">
    <property type="entry name" value="Cation_efflux_TM"/>
</dbReference>
<accession>A0A1E3NIA3</accession>
<dbReference type="PANTHER" id="PTHR45755:SF4">
    <property type="entry name" value="ZINC TRANSPORTER 7"/>
    <property type="match status" value="1"/>
</dbReference>
<dbReference type="AlphaFoldDB" id="A0A1E3NIA3"/>
<evidence type="ECO:0000313" key="12">
    <source>
        <dbReference type="EMBL" id="ODQ45298.1"/>
    </source>
</evidence>
<evidence type="ECO:0000256" key="3">
    <source>
        <dbReference type="ARBA" id="ARBA00022448"/>
    </source>
</evidence>
<feature type="transmembrane region" description="Helical" evidence="8">
    <location>
        <begin position="318"/>
        <end position="342"/>
    </location>
</feature>
<protein>
    <recommendedName>
        <fullName evidence="8">Zinc transporter</fullName>
    </recommendedName>
</protein>
<evidence type="ECO:0000313" key="13">
    <source>
        <dbReference type="Proteomes" id="UP000094455"/>
    </source>
</evidence>
<dbReference type="Pfam" id="PF01545">
    <property type="entry name" value="Cation_efflux"/>
    <property type="match status" value="1"/>
</dbReference>
<dbReference type="InterPro" id="IPR027469">
    <property type="entry name" value="Cation_efflux_TMD_sf"/>
</dbReference>
<dbReference type="GO" id="GO:0005789">
    <property type="term" value="C:endoplasmic reticulum membrane"/>
    <property type="evidence" value="ECO:0007669"/>
    <property type="project" value="UniProtKB-SubCell"/>
</dbReference>
<keyword evidence="8" id="KW-0256">Endoplasmic reticulum</keyword>
<comment type="similarity">
    <text evidence="2 8">Belongs to the cation diffusion facilitator (CDF) transporter (TC 2.A.4) family. SLC30A subfamily.</text>
</comment>
<evidence type="ECO:0000256" key="8">
    <source>
        <dbReference type="RuleBase" id="RU369017"/>
    </source>
</evidence>
<dbReference type="GO" id="GO:0006882">
    <property type="term" value="P:intracellular zinc ion homeostasis"/>
    <property type="evidence" value="ECO:0007669"/>
    <property type="project" value="InterPro"/>
</dbReference>
<evidence type="ECO:0000256" key="6">
    <source>
        <dbReference type="ARBA" id="ARBA00023065"/>
    </source>
</evidence>
<organism evidence="12 13">
    <name type="scientific">Pichia membranifaciens NRRL Y-2026</name>
    <dbReference type="NCBI Taxonomy" id="763406"/>
    <lineage>
        <taxon>Eukaryota</taxon>
        <taxon>Fungi</taxon>
        <taxon>Dikarya</taxon>
        <taxon>Ascomycota</taxon>
        <taxon>Saccharomycotina</taxon>
        <taxon>Pichiomycetes</taxon>
        <taxon>Pichiales</taxon>
        <taxon>Pichiaceae</taxon>
        <taxon>Pichia</taxon>
    </lineage>
</organism>
<feature type="transmembrane region" description="Helical" evidence="8">
    <location>
        <begin position="243"/>
        <end position="261"/>
    </location>
</feature>
<keyword evidence="13" id="KW-1185">Reference proteome</keyword>
<feature type="compositionally biased region" description="Basic and acidic residues" evidence="9">
    <location>
        <begin position="569"/>
        <end position="602"/>
    </location>
</feature>
<dbReference type="GO" id="GO:0005794">
    <property type="term" value="C:Golgi apparatus"/>
    <property type="evidence" value="ECO:0007669"/>
    <property type="project" value="TreeGrafter"/>
</dbReference>
<dbReference type="NCBIfam" id="TIGR01297">
    <property type="entry name" value="CDF"/>
    <property type="match status" value="1"/>
</dbReference>
<dbReference type="Proteomes" id="UP000094455">
    <property type="component" value="Unassembled WGS sequence"/>
</dbReference>
<feature type="transmembrane region" description="Helical" evidence="8">
    <location>
        <begin position="413"/>
        <end position="431"/>
    </location>
</feature>
<dbReference type="EMBL" id="KV454005">
    <property type="protein sequence ID" value="ODQ45298.1"/>
    <property type="molecule type" value="Genomic_DNA"/>
</dbReference>
<feature type="region of interest" description="Disordered" evidence="9">
    <location>
        <begin position="513"/>
        <end position="602"/>
    </location>
</feature>
<dbReference type="Gene3D" id="1.20.1510.10">
    <property type="entry name" value="Cation efflux protein transmembrane domain"/>
    <property type="match status" value="1"/>
</dbReference>
<evidence type="ECO:0000256" key="10">
    <source>
        <dbReference type="SAM" id="SignalP"/>
    </source>
</evidence>
<reference evidence="12 13" key="1">
    <citation type="journal article" date="2016" name="Proc. Natl. Acad. Sci. U.S.A.">
        <title>Comparative genomics of biotechnologically important yeasts.</title>
        <authorList>
            <person name="Riley R."/>
            <person name="Haridas S."/>
            <person name="Wolfe K.H."/>
            <person name="Lopes M.R."/>
            <person name="Hittinger C.T."/>
            <person name="Goeker M."/>
            <person name="Salamov A.A."/>
            <person name="Wisecaver J.H."/>
            <person name="Long T.M."/>
            <person name="Calvey C.H."/>
            <person name="Aerts A.L."/>
            <person name="Barry K.W."/>
            <person name="Choi C."/>
            <person name="Clum A."/>
            <person name="Coughlan A.Y."/>
            <person name="Deshpande S."/>
            <person name="Douglass A.P."/>
            <person name="Hanson S.J."/>
            <person name="Klenk H.-P."/>
            <person name="LaButti K.M."/>
            <person name="Lapidus A."/>
            <person name="Lindquist E.A."/>
            <person name="Lipzen A.M."/>
            <person name="Meier-Kolthoff J.P."/>
            <person name="Ohm R.A."/>
            <person name="Otillar R.P."/>
            <person name="Pangilinan J.L."/>
            <person name="Peng Y."/>
            <person name="Rokas A."/>
            <person name="Rosa C.A."/>
            <person name="Scheuner C."/>
            <person name="Sibirny A.A."/>
            <person name="Slot J.C."/>
            <person name="Stielow J.B."/>
            <person name="Sun H."/>
            <person name="Kurtzman C.P."/>
            <person name="Blackwell M."/>
            <person name="Grigoriev I.V."/>
            <person name="Jeffries T.W."/>
        </authorList>
    </citation>
    <scope>NUCLEOTIDE SEQUENCE [LARGE SCALE GENOMIC DNA]</scope>
    <source>
        <strain evidence="12 13">NRRL Y-2026</strain>
    </source>
</reference>
<dbReference type="PANTHER" id="PTHR45755">
    <property type="match status" value="1"/>
</dbReference>
<dbReference type="OrthoDB" id="78669at2759"/>
<dbReference type="GeneID" id="30176684"/>
<comment type="function">
    <text evidence="8">Functions as a zinc transporter.</text>
</comment>
<evidence type="ECO:0000256" key="7">
    <source>
        <dbReference type="ARBA" id="ARBA00023136"/>
    </source>
</evidence>
<feature type="transmembrane region" description="Helical" evidence="8">
    <location>
        <begin position="85"/>
        <end position="104"/>
    </location>
</feature>